<dbReference type="RefSeq" id="WP_059434513.1">
    <property type="nucleotide sequence ID" value="NZ_FAUY01000002.1"/>
</dbReference>
<dbReference type="EMBL" id="FAVC01000001">
    <property type="protein sequence ID" value="CUU75283.1"/>
    <property type="molecule type" value="Genomic_DNA"/>
</dbReference>
<accession>A0A9W5ANP3</accession>
<dbReference type="AlphaFoldDB" id="A0A9W5ANP3"/>
<comment type="caution">
    <text evidence="1">The sequence shown here is derived from an EMBL/GenBank/DDBJ whole genome shotgun (WGS) entry which is preliminary data.</text>
</comment>
<organism evidence="1 2">
    <name type="scientific">Campylobacter hyointestinalis subsp. hyointestinalis</name>
    <dbReference type="NCBI Taxonomy" id="91352"/>
    <lineage>
        <taxon>Bacteria</taxon>
        <taxon>Pseudomonadati</taxon>
        <taxon>Campylobacterota</taxon>
        <taxon>Epsilonproteobacteria</taxon>
        <taxon>Campylobacterales</taxon>
        <taxon>Campylobacteraceae</taxon>
        <taxon>Campylobacter</taxon>
    </lineage>
</organism>
<dbReference type="Proteomes" id="UP000052245">
    <property type="component" value="Unassembled WGS sequence"/>
</dbReference>
<protein>
    <submittedName>
        <fullName evidence="1">Uncharacterized protein</fullName>
    </submittedName>
</protein>
<evidence type="ECO:0000313" key="1">
    <source>
        <dbReference type="EMBL" id="CUU75283.1"/>
    </source>
</evidence>
<gene>
    <name evidence="1" type="ORF">ERS739223_00530</name>
</gene>
<name>A0A9W5ANP3_CAMHY</name>
<sequence>MKKCKKCETIMGDEYIKCPSCGAKRKELTAFSSSIQKARIELDEIEKDEPTSPFVECGTIDYKEIV</sequence>
<evidence type="ECO:0000313" key="2">
    <source>
        <dbReference type="Proteomes" id="UP000052245"/>
    </source>
</evidence>
<proteinExistence type="predicted"/>
<reference evidence="1 2" key="1">
    <citation type="submission" date="2015-11" db="EMBL/GenBank/DDBJ databases">
        <authorList>
            <consortium name="Pathogen Informatics"/>
        </authorList>
    </citation>
    <scope>NUCLEOTIDE SEQUENCE [LARGE SCALE GENOMIC DNA]</scope>
    <source>
        <strain evidence="1 2">007A-0283</strain>
    </source>
</reference>